<protein>
    <submittedName>
        <fullName evidence="1">DNA repair/transcription protein</fullName>
    </submittedName>
</protein>
<proteinExistence type="predicted"/>
<evidence type="ECO:0000313" key="2">
    <source>
        <dbReference type="Proteomes" id="UP000075230"/>
    </source>
</evidence>
<gene>
    <name evidence="1" type="ORF">RIB2604_02502860</name>
</gene>
<evidence type="ECO:0000313" key="1">
    <source>
        <dbReference type="EMBL" id="GAT28209.1"/>
    </source>
</evidence>
<reference evidence="1 2" key="1">
    <citation type="journal article" date="2016" name="DNA Res.">
        <title>Genome sequence of Aspergillus luchuensis NBRC 4314.</title>
        <authorList>
            <person name="Yamada O."/>
            <person name="Machida M."/>
            <person name="Hosoyama A."/>
            <person name="Goto M."/>
            <person name="Takahashi T."/>
            <person name="Futagami T."/>
            <person name="Yamagata Y."/>
            <person name="Takeuchi M."/>
            <person name="Kobayashi T."/>
            <person name="Koike H."/>
            <person name="Abe K."/>
            <person name="Asai K."/>
            <person name="Arita M."/>
            <person name="Fujita N."/>
            <person name="Fukuda K."/>
            <person name="Higa K."/>
            <person name="Horikawa H."/>
            <person name="Ishikawa T."/>
            <person name="Jinno K."/>
            <person name="Kato Y."/>
            <person name="Kirimura K."/>
            <person name="Mizutani O."/>
            <person name="Nakasone K."/>
            <person name="Sano M."/>
            <person name="Shiraishi Y."/>
            <person name="Tsukahara M."/>
            <person name="Gomi K."/>
        </authorList>
    </citation>
    <scope>NUCLEOTIDE SEQUENCE [LARGE SCALE GENOMIC DNA]</scope>
    <source>
        <strain evidence="1 2">RIB 2604</strain>
    </source>
</reference>
<name>A0A146FSI3_ASPKA</name>
<comment type="caution">
    <text evidence="1">The sequence shown here is derived from an EMBL/GenBank/DDBJ whole genome shotgun (WGS) entry which is preliminary data.</text>
</comment>
<sequence length="81" mass="8749">MVRPSHLLTVIKQLTQRTALLGSPPARSDLASSLPADKRITSKMGRKGQFVRLDAVYAVKRLVKEQPDGATGIDPGRAVLV</sequence>
<organism evidence="1 2">
    <name type="scientific">Aspergillus kawachii</name>
    <name type="common">White koji mold</name>
    <name type="synonym">Aspergillus awamori var. kawachi</name>
    <dbReference type="NCBI Taxonomy" id="1069201"/>
    <lineage>
        <taxon>Eukaryota</taxon>
        <taxon>Fungi</taxon>
        <taxon>Dikarya</taxon>
        <taxon>Ascomycota</taxon>
        <taxon>Pezizomycotina</taxon>
        <taxon>Eurotiomycetes</taxon>
        <taxon>Eurotiomycetidae</taxon>
        <taxon>Eurotiales</taxon>
        <taxon>Aspergillaceae</taxon>
        <taxon>Aspergillus</taxon>
        <taxon>Aspergillus subgen. Circumdati</taxon>
    </lineage>
</organism>
<accession>A0A146FSI3</accession>
<reference evidence="2" key="2">
    <citation type="submission" date="2016-02" db="EMBL/GenBank/DDBJ databases">
        <title>Genome sequencing of Aspergillus luchuensis NBRC 4314.</title>
        <authorList>
            <person name="Yamada O."/>
        </authorList>
    </citation>
    <scope>NUCLEOTIDE SEQUENCE [LARGE SCALE GENOMIC DNA]</scope>
    <source>
        <strain evidence="2">RIB 2604</strain>
    </source>
</reference>
<dbReference type="Proteomes" id="UP000075230">
    <property type="component" value="Unassembled WGS sequence"/>
</dbReference>
<dbReference type="EMBL" id="BCWF01000024">
    <property type="protein sequence ID" value="GAT28209.1"/>
    <property type="molecule type" value="Genomic_DNA"/>
</dbReference>
<dbReference type="AlphaFoldDB" id="A0A146FSI3"/>